<evidence type="ECO:0000256" key="3">
    <source>
        <dbReference type="ARBA" id="ARBA00022989"/>
    </source>
</evidence>
<comment type="caution">
    <text evidence="7">The sequence shown here is derived from an EMBL/GenBank/DDBJ whole genome shotgun (WGS) entry which is preliminary data.</text>
</comment>
<feature type="chain" id="PRO_5035844748" description="Receptor ligand binding region domain-containing protein" evidence="5">
    <location>
        <begin position="29"/>
        <end position="295"/>
    </location>
</feature>
<dbReference type="GO" id="GO:0038023">
    <property type="term" value="F:signaling receptor activity"/>
    <property type="evidence" value="ECO:0007669"/>
    <property type="project" value="TreeGrafter"/>
</dbReference>
<evidence type="ECO:0000256" key="5">
    <source>
        <dbReference type="SAM" id="SignalP"/>
    </source>
</evidence>
<dbReference type="GO" id="GO:0017046">
    <property type="term" value="F:peptide hormone binding"/>
    <property type="evidence" value="ECO:0007669"/>
    <property type="project" value="TreeGrafter"/>
</dbReference>
<dbReference type="InterPro" id="IPR028082">
    <property type="entry name" value="Peripla_BP_I"/>
</dbReference>
<organism evidence="7 8">
    <name type="scientific">Candidula unifasciata</name>
    <dbReference type="NCBI Taxonomy" id="100452"/>
    <lineage>
        <taxon>Eukaryota</taxon>
        <taxon>Metazoa</taxon>
        <taxon>Spiralia</taxon>
        <taxon>Lophotrochozoa</taxon>
        <taxon>Mollusca</taxon>
        <taxon>Gastropoda</taxon>
        <taxon>Heterobranchia</taxon>
        <taxon>Euthyneura</taxon>
        <taxon>Panpulmonata</taxon>
        <taxon>Eupulmonata</taxon>
        <taxon>Stylommatophora</taxon>
        <taxon>Helicina</taxon>
        <taxon>Helicoidea</taxon>
        <taxon>Geomitridae</taxon>
        <taxon>Candidula</taxon>
    </lineage>
</organism>
<evidence type="ECO:0000313" key="7">
    <source>
        <dbReference type="EMBL" id="CAG5114464.1"/>
    </source>
</evidence>
<dbReference type="InterPro" id="IPR052612">
    <property type="entry name" value="ANP_Clearance_Receptor"/>
</dbReference>
<dbReference type="GO" id="GO:0016020">
    <property type="term" value="C:membrane"/>
    <property type="evidence" value="ECO:0007669"/>
    <property type="project" value="UniProtKB-SubCell"/>
</dbReference>
<feature type="signal peptide" evidence="5">
    <location>
        <begin position="1"/>
        <end position="28"/>
    </location>
</feature>
<protein>
    <recommendedName>
        <fullName evidence="6">Receptor ligand binding region domain-containing protein</fullName>
    </recommendedName>
</protein>
<dbReference type="SUPFAM" id="SSF53822">
    <property type="entry name" value="Periplasmic binding protein-like I"/>
    <property type="match status" value="1"/>
</dbReference>
<keyword evidence="3" id="KW-1133">Transmembrane helix</keyword>
<evidence type="ECO:0000256" key="2">
    <source>
        <dbReference type="ARBA" id="ARBA00022692"/>
    </source>
</evidence>
<evidence type="ECO:0000313" key="8">
    <source>
        <dbReference type="Proteomes" id="UP000678393"/>
    </source>
</evidence>
<dbReference type="PANTHER" id="PTHR44755">
    <property type="entry name" value="NATRIURETIC PEPTIDE RECEPTOR 3-RELATED"/>
    <property type="match status" value="1"/>
</dbReference>
<evidence type="ECO:0000256" key="4">
    <source>
        <dbReference type="ARBA" id="ARBA00023136"/>
    </source>
</evidence>
<dbReference type="GO" id="GO:0007165">
    <property type="term" value="P:signal transduction"/>
    <property type="evidence" value="ECO:0007669"/>
    <property type="project" value="TreeGrafter"/>
</dbReference>
<evidence type="ECO:0000259" key="6">
    <source>
        <dbReference type="Pfam" id="PF01094"/>
    </source>
</evidence>
<sequence length="295" mass="32858">MKINRITRWILPVISIILQTSISTSTVALPKMSDFGMSDEDVCAFPIEESPEVNATEKHTVKIAVIVPYNSSFQFSAQGIVPSICQAKKYLASKKIMSSFQLQFYFGDSKCSDKEGPILAFEFYRQVGVNCFMGPVCDYSLAPVSRYAPYWGIPVISPGGLSHSFGESKLVDYASLTRVGATFDSLTLGLIAFMKQFGWRKVNVIYNSQAKGHQISGFCFLMASAMIHMSKRAMFTGKFVIFMEGRDKPENVLINEIGTEISGKSYDAFFVFFHLRLHVMYHNVQGRGSGGGGRW</sequence>
<dbReference type="Proteomes" id="UP000678393">
    <property type="component" value="Unassembled WGS sequence"/>
</dbReference>
<keyword evidence="4" id="KW-0472">Membrane</keyword>
<dbReference type="AlphaFoldDB" id="A0A8S3YD85"/>
<dbReference type="PANTHER" id="PTHR44755:SF11">
    <property type="entry name" value="ATRIAL NATRIURETIC PEPTIDE RECEPTOR 3 ISOFORM X1"/>
    <property type="match status" value="1"/>
</dbReference>
<keyword evidence="5" id="KW-0732">Signal</keyword>
<keyword evidence="8" id="KW-1185">Reference proteome</keyword>
<dbReference type="Pfam" id="PF01094">
    <property type="entry name" value="ANF_receptor"/>
    <property type="match status" value="1"/>
</dbReference>
<dbReference type="OrthoDB" id="1890790at2759"/>
<dbReference type="EMBL" id="CAJHNH020000001">
    <property type="protein sequence ID" value="CAG5114464.1"/>
    <property type="molecule type" value="Genomic_DNA"/>
</dbReference>
<accession>A0A8S3YD85</accession>
<comment type="subcellular location">
    <subcellularLocation>
        <location evidence="1">Membrane</location>
    </subcellularLocation>
</comment>
<feature type="domain" description="Receptor ligand binding region" evidence="6">
    <location>
        <begin position="88"/>
        <end position="218"/>
    </location>
</feature>
<evidence type="ECO:0000256" key="1">
    <source>
        <dbReference type="ARBA" id="ARBA00004370"/>
    </source>
</evidence>
<gene>
    <name evidence="7" type="ORF">CUNI_LOCUS22</name>
</gene>
<name>A0A8S3YD85_9EUPU</name>
<keyword evidence="2" id="KW-0812">Transmembrane</keyword>
<dbReference type="InterPro" id="IPR001828">
    <property type="entry name" value="ANF_lig-bd_rcpt"/>
</dbReference>
<dbReference type="Gene3D" id="3.40.50.2300">
    <property type="match status" value="1"/>
</dbReference>
<proteinExistence type="predicted"/>
<reference evidence="7" key="1">
    <citation type="submission" date="2021-04" db="EMBL/GenBank/DDBJ databases">
        <authorList>
            <consortium name="Molecular Ecology Group"/>
        </authorList>
    </citation>
    <scope>NUCLEOTIDE SEQUENCE</scope>
</reference>